<name>A0A0K9NWM2_ZOSMR</name>
<dbReference type="SUPFAM" id="SSF48371">
    <property type="entry name" value="ARM repeat"/>
    <property type="match status" value="1"/>
</dbReference>
<dbReference type="GO" id="GO:0005881">
    <property type="term" value="C:cytoplasmic microtubule"/>
    <property type="evidence" value="ECO:0000318"/>
    <property type="project" value="GO_Central"/>
</dbReference>
<dbReference type="EMBL" id="LFYR01001529">
    <property type="protein sequence ID" value="KMZ61154.1"/>
    <property type="molecule type" value="Genomic_DNA"/>
</dbReference>
<dbReference type="InterPro" id="IPR016024">
    <property type="entry name" value="ARM-type_fold"/>
</dbReference>
<proteinExistence type="predicted"/>
<dbReference type="PANTHER" id="PTHR21567">
    <property type="entry name" value="CLASP"/>
    <property type="match status" value="1"/>
</dbReference>
<dbReference type="Proteomes" id="UP000036987">
    <property type="component" value="Unassembled WGS sequence"/>
</dbReference>
<dbReference type="SMART" id="SM01349">
    <property type="entry name" value="TOG"/>
    <property type="match status" value="1"/>
</dbReference>
<dbReference type="GO" id="GO:0000226">
    <property type="term" value="P:microtubule cytoskeleton organization"/>
    <property type="evidence" value="ECO:0000318"/>
    <property type="project" value="GO_Central"/>
</dbReference>
<evidence type="ECO:0000313" key="4">
    <source>
        <dbReference type="Proteomes" id="UP000036987"/>
    </source>
</evidence>
<evidence type="ECO:0000259" key="2">
    <source>
        <dbReference type="SMART" id="SM01349"/>
    </source>
</evidence>
<dbReference type="Pfam" id="PF12348">
    <property type="entry name" value="CLASP_N"/>
    <property type="match status" value="1"/>
</dbReference>
<reference evidence="4" key="1">
    <citation type="journal article" date="2016" name="Nature">
        <title>The genome of the seagrass Zostera marina reveals angiosperm adaptation to the sea.</title>
        <authorList>
            <person name="Olsen J.L."/>
            <person name="Rouze P."/>
            <person name="Verhelst B."/>
            <person name="Lin Y.-C."/>
            <person name="Bayer T."/>
            <person name="Collen J."/>
            <person name="Dattolo E."/>
            <person name="De Paoli E."/>
            <person name="Dittami S."/>
            <person name="Maumus F."/>
            <person name="Michel G."/>
            <person name="Kersting A."/>
            <person name="Lauritano C."/>
            <person name="Lohaus R."/>
            <person name="Toepel M."/>
            <person name="Tonon T."/>
            <person name="Vanneste K."/>
            <person name="Amirebrahimi M."/>
            <person name="Brakel J."/>
            <person name="Bostroem C."/>
            <person name="Chovatia M."/>
            <person name="Grimwood J."/>
            <person name="Jenkins J.W."/>
            <person name="Jueterbock A."/>
            <person name="Mraz A."/>
            <person name="Stam W.T."/>
            <person name="Tice H."/>
            <person name="Bornberg-Bauer E."/>
            <person name="Green P.J."/>
            <person name="Pearson G.A."/>
            <person name="Procaccini G."/>
            <person name="Duarte C.M."/>
            <person name="Schmutz J."/>
            <person name="Reusch T.B.H."/>
            <person name="Van de Peer Y."/>
        </authorList>
    </citation>
    <scope>NUCLEOTIDE SEQUENCE [LARGE SCALE GENOMIC DNA]</scope>
    <source>
        <strain evidence="4">cv. Finnish</strain>
    </source>
</reference>
<protein>
    <submittedName>
        <fullName evidence="3">ARM repeat superfamily protein</fullName>
    </submittedName>
</protein>
<dbReference type="OrthoDB" id="63891at2759"/>
<dbReference type="InterPro" id="IPR034085">
    <property type="entry name" value="TOG"/>
</dbReference>
<sequence length="332" mass="36910">MSDSEQALKDINPLPEKLSSEEKHGNLYKGNFSIPRDENSKNLKDGLGIIPTSLVSSTTDDGGTHSIPDIAVSEVEYIESENLDDLLSVESNISTLAERLNCKDWVLVCEALNNVRQLSIYHKEKLMGILDEILKLIVKCLKNPRSAVCKTAIMTSSDIFKAYNDSIIESFDPLLYQLFLKSSQDKRFVCEAAERTLITMITCFSSLMLLPKIQPYLKHKNPRIRAKASMCFCGSVQSLGMDGIQIYGIDKLIEVAITQLHDQLPESREAARSLALKVKEAYEKSQPPVVETGDSDSVCKLSWEDFCQSKLSALDAQAILRATCVVKENAPV</sequence>
<dbReference type="InterPro" id="IPR011989">
    <property type="entry name" value="ARM-like"/>
</dbReference>
<keyword evidence="4" id="KW-1185">Reference proteome</keyword>
<accession>A0A0K9NWM2</accession>
<dbReference type="InterPro" id="IPR024395">
    <property type="entry name" value="CLASP_N_dom"/>
</dbReference>
<dbReference type="PANTHER" id="PTHR21567:SF62">
    <property type="entry name" value="ARM REPEAT SUPERFAMILY PROTEIN"/>
    <property type="match status" value="1"/>
</dbReference>
<dbReference type="Gene3D" id="1.25.10.10">
    <property type="entry name" value="Leucine-rich Repeat Variant"/>
    <property type="match status" value="1"/>
</dbReference>
<organism evidence="3 4">
    <name type="scientific">Zostera marina</name>
    <name type="common">Eelgrass</name>
    <dbReference type="NCBI Taxonomy" id="29655"/>
    <lineage>
        <taxon>Eukaryota</taxon>
        <taxon>Viridiplantae</taxon>
        <taxon>Streptophyta</taxon>
        <taxon>Embryophyta</taxon>
        <taxon>Tracheophyta</taxon>
        <taxon>Spermatophyta</taxon>
        <taxon>Magnoliopsida</taxon>
        <taxon>Liliopsida</taxon>
        <taxon>Zosteraceae</taxon>
        <taxon>Zostera</taxon>
    </lineage>
</organism>
<dbReference type="OMA" id="WEQFCEL"/>
<dbReference type="AlphaFoldDB" id="A0A0K9NWM2"/>
<dbReference type="GO" id="GO:0008017">
    <property type="term" value="F:microtubule binding"/>
    <property type="evidence" value="ECO:0000318"/>
    <property type="project" value="GO_Central"/>
</dbReference>
<evidence type="ECO:0000313" key="3">
    <source>
        <dbReference type="EMBL" id="KMZ61154.1"/>
    </source>
</evidence>
<comment type="caution">
    <text evidence="3">The sequence shown here is derived from an EMBL/GenBank/DDBJ whole genome shotgun (WGS) entry which is preliminary data.</text>
</comment>
<feature type="domain" description="TOG" evidence="2">
    <location>
        <begin position="76"/>
        <end position="302"/>
    </location>
</feature>
<evidence type="ECO:0000256" key="1">
    <source>
        <dbReference type="SAM" id="MobiDB-lite"/>
    </source>
</evidence>
<gene>
    <name evidence="3" type="ORF">ZOSMA_54G00860</name>
</gene>
<feature type="region of interest" description="Disordered" evidence="1">
    <location>
        <begin position="1"/>
        <end position="33"/>
    </location>
</feature>